<evidence type="ECO:0000313" key="3">
    <source>
        <dbReference type="EMBL" id="UGS36615.1"/>
    </source>
</evidence>
<protein>
    <recommendedName>
        <fullName evidence="2">HTH crp-type domain-containing protein</fullName>
    </recommendedName>
</protein>
<accession>A0A9E7C0N4</accession>
<feature type="compositionally biased region" description="Basic and acidic residues" evidence="1">
    <location>
        <begin position="288"/>
        <end position="318"/>
    </location>
</feature>
<dbReference type="GO" id="GO:0003677">
    <property type="term" value="F:DNA binding"/>
    <property type="evidence" value="ECO:0007669"/>
    <property type="project" value="InterPro"/>
</dbReference>
<dbReference type="PROSITE" id="PS51063">
    <property type="entry name" value="HTH_CRP_2"/>
    <property type="match status" value="1"/>
</dbReference>
<sequence length="318" mass="34580">MAAIGAIRLFEADPDLLDAVPEPERGLALRATAVPAVRAALGAWDTSSVGEPEWGILIVDGVFVREVGFAGSTSAELLGPGDVVLVGGNGPTTIAMPTADAWTVIDPGRVAVLDAHLQAAVRRWPRLSCCLLQRSERRASRLALAQSISHLTRVDARVLMMLWLLADRWGRVAREALVIPLPLTHRTLARLVGARRPSVTTAITQLTQRGLVSRRDDGAWVVHGAPPAELDRVGIEPLPARPWAAPQDETEAARSATNPAPTERLTAIVEVRRRLAADVPRLAAAYEAQRDRTREIAERSREARENARRLRDARLTDQ</sequence>
<evidence type="ECO:0000259" key="2">
    <source>
        <dbReference type="PROSITE" id="PS51063"/>
    </source>
</evidence>
<reference evidence="3" key="1">
    <citation type="journal article" date="2022" name="Int. J. Syst. Evol. Microbiol.">
        <title>Pseudomonas aegrilactucae sp. nov. and Pseudomonas morbosilactucae sp. nov., pathogens causing bacterial rot of lettuce in Japan.</title>
        <authorList>
            <person name="Sawada H."/>
            <person name="Fujikawa T."/>
            <person name="Satou M."/>
        </authorList>
    </citation>
    <scope>NUCLEOTIDE SEQUENCE</scope>
    <source>
        <strain evidence="3">0166_1</strain>
    </source>
</reference>
<dbReference type="KEGG" id="sbae:DSM104329_03023"/>
<dbReference type="AlphaFoldDB" id="A0A9E7C0N4"/>
<gene>
    <name evidence="3" type="ORF">DSM104329_03023</name>
</gene>
<dbReference type="InterPro" id="IPR036390">
    <property type="entry name" value="WH_DNA-bd_sf"/>
</dbReference>
<dbReference type="InterPro" id="IPR014710">
    <property type="entry name" value="RmlC-like_jellyroll"/>
</dbReference>
<feature type="domain" description="HTH crp-type" evidence="2">
    <location>
        <begin position="152"/>
        <end position="226"/>
    </location>
</feature>
<dbReference type="SUPFAM" id="SSF46785">
    <property type="entry name" value="Winged helix' DNA-binding domain"/>
    <property type="match status" value="1"/>
</dbReference>
<dbReference type="GO" id="GO:0006355">
    <property type="term" value="P:regulation of DNA-templated transcription"/>
    <property type="evidence" value="ECO:0007669"/>
    <property type="project" value="InterPro"/>
</dbReference>
<dbReference type="EMBL" id="CP087164">
    <property type="protein sequence ID" value="UGS36615.1"/>
    <property type="molecule type" value="Genomic_DNA"/>
</dbReference>
<organism evidence="3 4">
    <name type="scientific">Capillimicrobium parvum</name>
    <dbReference type="NCBI Taxonomy" id="2884022"/>
    <lineage>
        <taxon>Bacteria</taxon>
        <taxon>Bacillati</taxon>
        <taxon>Actinomycetota</taxon>
        <taxon>Thermoleophilia</taxon>
        <taxon>Solirubrobacterales</taxon>
        <taxon>Capillimicrobiaceae</taxon>
        <taxon>Capillimicrobium</taxon>
    </lineage>
</organism>
<evidence type="ECO:0000256" key="1">
    <source>
        <dbReference type="SAM" id="MobiDB-lite"/>
    </source>
</evidence>
<dbReference type="RefSeq" id="WP_259310684.1">
    <property type="nucleotide sequence ID" value="NZ_CP087164.1"/>
</dbReference>
<name>A0A9E7C0N4_9ACTN</name>
<keyword evidence="4" id="KW-1185">Reference proteome</keyword>
<dbReference type="Proteomes" id="UP001162834">
    <property type="component" value="Chromosome"/>
</dbReference>
<dbReference type="InterPro" id="IPR012318">
    <property type="entry name" value="HTH_CRP"/>
</dbReference>
<dbReference type="Gene3D" id="2.60.120.10">
    <property type="entry name" value="Jelly Rolls"/>
    <property type="match status" value="1"/>
</dbReference>
<dbReference type="Pfam" id="PF13545">
    <property type="entry name" value="HTH_Crp_2"/>
    <property type="match status" value="1"/>
</dbReference>
<dbReference type="SMART" id="SM00419">
    <property type="entry name" value="HTH_CRP"/>
    <property type="match status" value="1"/>
</dbReference>
<proteinExistence type="predicted"/>
<feature type="region of interest" description="Disordered" evidence="1">
    <location>
        <begin position="286"/>
        <end position="318"/>
    </location>
</feature>
<evidence type="ECO:0000313" key="4">
    <source>
        <dbReference type="Proteomes" id="UP001162834"/>
    </source>
</evidence>